<sequence length="487" mass="56263">MLRLETKSEKPIEISDPSNTLLKIAVYGNKIRETLAHFPTGHYMSLVSAYSPISIFDQIGTFYIKDVTDNIILFNHDTSAPFRNLVDLIARCNNDHIGISLTEHNQFMFYLKQYKNHVVELHLSATTAWCFGFERTKYIFPRNCKAGETCHVQGFYSNPPVFLNYLQVICRNVCGTSDSNMTMPTCLGIMHVTDDLTLINPHIAVNHRINEGRVIDIEILDQDNHPFQWAPVYLELFVSEKAEHEKRQGFFRLEKSGLVHLHAPVKLISVPDLFATETPHIIKLQTAGYVSLTIGTKSIFYHPDRRTFCQQFVGTVLSRTAVVQIFEDINEFFTVQLKPYLGNKPINHKLVAASIENNNIRFDVLIGTLHMTDFLNIFNVFGEDPHKVYIVNMNRAQTFPVDPGKWYNEDSRVYLYCTEFHDRFPVARRLGGYYQIINRAFWAWHELEKASNELHFRAERVIAYPDGSTFRGPWPAGKELLLQLFYK</sequence>
<evidence type="ECO:0000313" key="2">
    <source>
        <dbReference type="Proteomes" id="UP000002488"/>
    </source>
</evidence>
<dbReference type="AlphaFoldDB" id="C6LUN5"/>
<gene>
    <name evidence="1" type="ORF">GL50581_2488</name>
</gene>
<dbReference type="EMBL" id="ACGJ01002321">
    <property type="protein sequence ID" value="EET00266.1"/>
    <property type="molecule type" value="Genomic_DNA"/>
</dbReference>
<proteinExistence type="predicted"/>
<dbReference type="Proteomes" id="UP000002488">
    <property type="component" value="Unassembled WGS sequence"/>
</dbReference>
<reference evidence="1 2" key="1">
    <citation type="journal article" date="2009" name="PLoS Pathog.">
        <title>Draft genome sequencing of giardia intestinalis assemblage B isolate GS: is human giardiasis caused by two different species?</title>
        <authorList>
            <person name="Franzen O."/>
            <person name="Jerlstrom-Hultqvist J."/>
            <person name="Castro E."/>
            <person name="Sherwood E."/>
            <person name="Ankarklev J."/>
            <person name="Reiner D.S."/>
            <person name="Palm D."/>
            <person name="Andersson J.O."/>
            <person name="Andersson B."/>
            <person name="Svard S.G."/>
        </authorList>
    </citation>
    <scope>NUCLEOTIDE SEQUENCE [LARGE SCALE GENOMIC DNA]</scope>
    <source>
        <strain evidence="2">ATCC 50581 / GS clone H7</strain>
    </source>
</reference>
<evidence type="ECO:0000313" key="1">
    <source>
        <dbReference type="EMBL" id="EET00266.1"/>
    </source>
</evidence>
<dbReference type="OrthoDB" id="10423724at2759"/>
<dbReference type="VEuPathDB" id="GiardiaDB:GL50581_2488"/>
<organism evidence="1 2">
    <name type="scientific">Giardia intestinalis (strain ATCC 50581 / GS clone H7)</name>
    <name type="common">Giardia lamblia</name>
    <dbReference type="NCBI Taxonomy" id="598745"/>
    <lineage>
        <taxon>Eukaryota</taxon>
        <taxon>Metamonada</taxon>
        <taxon>Diplomonadida</taxon>
        <taxon>Hexamitidae</taxon>
        <taxon>Giardiinae</taxon>
        <taxon>Giardia</taxon>
    </lineage>
</organism>
<protein>
    <submittedName>
        <fullName evidence="1">Uncharacterized protein</fullName>
    </submittedName>
</protein>
<comment type="caution">
    <text evidence="1">The sequence shown here is derived from an EMBL/GenBank/DDBJ whole genome shotgun (WGS) entry which is preliminary data.</text>
</comment>
<accession>C6LUN5</accession>
<name>C6LUN5_GIAIB</name>
<dbReference type="OMA" id="WAWHELE"/>